<accession>A0ABW4DQ00</accession>
<dbReference type="InterPro" id="IPR011297">
    <property type="entry name" value="PTS_IIABC_b_glu"/>
</dbReference>
<dbReference type="InterPro" id="IPR011055">
    <property type="entry name" value="Dup_hybrid_motif"/>
</dbReference>
<evidence type="ECO:0000256" key="10">
    <source>
        <dbReference type="ARBA" id="ARBA00023136"/>
    </source>
</evidence>
<keyword evidence="8" id="KW-0418">Kinase</keyword>
<keyword evidence="9 12" id="KW-1133">Transmembrane helix</keyword>
<dbReference type="InterPro" id="IPR013013">
    <property type="entry name" value="PTS_EIIC_1"/>
</dbReference>
<dbReference type="SUPFAM" id="SSF51261">
    <property type="entry name" value="Duplicated hybrid motif"/>
    <property type="match status" value="1"/>
</dbReference>
<feature type="transmembrane region" description="Helical" evidence="12">
    <location>
        <begin position="107"/>
        <end position="132"/>
    </location>
</feature>
<feature type="transmembrane region" description="Helical" evidence="12">
    <location>
        <begin position="176"/>
        <end position="196"/>
    </location>
</feature>
<dbReference type="InterPro" id="IPR001996">
    <property type="entry name" value="PTS_IIB_1"/>
</dbReference>
<dbReference type="NCBIfam" id="TIGR00830">
    <property type="entry name" value="PTBA"/>
    <property type="match status" value="1"/>
</dbReference>
<proteinExistence type="predicted"/>
<feature type="transmembrane region" description="Helical" evidence="12">
    <location>
        <begin position="216"/>
        <end position="236"/>
    </location>
</feature>
<keyword evidence="10 12" id="KW-0472">Membrane</keyword>
<dbReference type="PROSITE" id="PS51103">
    <property type="entry name" value="PTS_EIIC_TYPE_1"/>
    <property type="match status" value="1"/>
</dbReference>
<keyword evidence="17" id="KW-1185">Reference proteome</keyword>
<gene>
    <name evidence="16" type="ORF">ACFQ4L_07500</name>
</gene>
<reference evidence="17" key="1">
    <citation type="journal article" date="2019" name="Int. J. Syst. Evol. Microbiol.">
        <title>The Global Catalogue of Microorganisms (GCM) 10K type strain sequencing project: providing services to taxonomists for standard genome sequencing and annotation.</title>
        <authorList>
            <consortium name="The Broad Institute Genomics Platform"/>
            <consortium name="The Broad Institute Genome Sequencing Center for Infectious Disease"/>
            <person name="Wu L."/>
            <person name="Ma J."/>
        </authorList>
    </citation>
    <scope>NUCLEOTIDE SEQUENCE [LARGE SCALE GENOMIC DNA]</scope>
    <source>
        <strain evidence="17">CCM 8951</strain>
    </source>
</reference>
<dbReference type="InterPro" id="IPR018113">
    <property type="entry name" value="PTrfase_EIIB_Cys"/>
</dbReference>
<dbReference type="GO" id="GO:0016740">
    <property type="term" value="F:transferase activity"/>
    <property type="evidence" value="ECO:0007669"/>
    <property type="project" value="UniProtKB-KW"/>
</dbReference>
<dbReference type="Gene3D" id="3.30.1360.60">
    <property type="entry name" value="Glucose permease domain IIB"/>
    <property type="match status" value="1"/>
</dbReference>
<feature type="domain" description="PTS EIIA type-1" evidence="13">
    <location>
        <begin position="500"/>
        <end position="604"/>
    </location>
</feature>
<feature type="transmembrane region" description="Helical" evidence="12">
    <location>
        <begin position="144"/>
        <end position="164"/>
    </location>
</feature>
<evidence type="ECO:0000256" key="9">
    <source>
        <dbReference type="ARBA" id="ARBA00022989"/>
    </source>
</evidence>
<dbReference type="Proteomes" id="UP001597244">
    <property type="component" value="Unassembled WGS sequence"/>
</dbReference>
<dbReference type="InterPro" id="IPR003352">
    <property type="entry name" value="PTS_EIIC"/>
</dbReference>
<evidence type="ECO:0000256" key="5">
    <source>
        <dbReference type="ARBA" id="ARBA00022679"/>
    </source>
</evidence>
<dbReference type="PROSITE" id="PS01035">
    <property type="entry name" value="PTS_EIIB_TYPE_1_CYS"/>
    <property type="match status" value="1"/>
</dbReference>
<evidence type="ECO:0000256" key="12">
    <source>
        <dbReference type="SAM" id="Phobius"/>
    </source>
</evidence>
<keyword evidence="6" id="KW-0598">Phosphotransferase system</keyword>
<evidence type="ECO:0000259" key="13">
    <source>
        <dbReference type="PROSITE" id="PS51093"/>
    </source>
</evidence>
<evidence type="ECO:0000256" key="4">
    <source>
        <dbReference type="ARBA" id="ARBA00022597"/>
    </source>
</evidence>
<sequence length="631" mass="67217">MADNGKIAKSVIANIGGSENVENAWHCVTRLRFNLADKDKVDLDAIKNTTGVMGAQFSGDQFQVIIGNSVDDVFNEVEQRLGGTGSAKSSPAADGKKESLVSKLMDIISGIFTPILPALAGTGLIKGVLALLVTLNWMSDKGSWYQVLYMISDSVFYFLPFFVAVSAARKFKTSEFLGLSIAGVLLYPTMVNAYNTVSGGGKVAPIKLFGILNVPYVNYTSSVIPIILAIWLLTYVYRWVKKWMPDTITMMFTPMVTLIIVVPITLVVLGPLGSYVGTGLATGISWLFVHAGPLAGLILGATFPLIVMTGMHYAFVPIIMNNFTVLGYDTTVSPINFITNVAQAGSVFAVAVRSKNKETRQLAISSGISALLGITEPAMYGINLKKKKPFYAALAAGGIAGAFVSFFGVRAYAMSGLSGLTALPVYISATNPMNLLWLVVGIVMSFILAFIFTLVVGFEDDEVKTATVAEKSATPTKTIGGVSILAPVQGQIEALDQVNDPTFAQGIMGKGMAIIPENGDVVAPISGSITVLPDTKHAIGITGDDGTELLIHVGIDTVELHGQYFEPAVKVNEHVEAGQALLHFDLAQIKAAGYDPTVMIIVTNSADFTDVLPMNESGIIYPNEQLLMGIR</sequence>
<dbReference type="NCBIfam" id="TIGR01995">
    <property type="entry name" value="PTS-II-ABC-beta"/>
    <property type="match status" value="1"/>
</dbReference>
<dbReference type="CDD" id="cd00212">
    <property type="entry name" value="PTS_IIB_glc"/>
    <property type="match status" value="1"/>
</dbReference>
<dbReference type="PROSITE" id="PS51093">
    <property type="entry name" value="PTS_EIIA_TYPE_1"/>
    <property type="match status" value="1"/>
</dbReference>
<evidence type="ECO:0000313" key="16">
    <source>
        <dbReference type="EMBL" id="MFD1465903.1"/>
    </source>
</evidence>
<dbReference type="InterPro" id="IPR001127">
    <property type="entry name" value="PTS_EIIA_1_perm"/>
</dbReference>
<dbReference type="Pfam" id="PF02378">
    <property type="entry name" value="PTS_EIIC"/>
    <property type="match status" value="1"/>
</dbReference>
<comment type="subcellular location">
    <subcellularLocation>
        <location evidence="1">Cell membrane</location>
        <topology evidence="1">Multi-pass membrane protein</topology>
    </subcellularLocation>
</comment>
<evidence type="ECO:0000256" key="6">
    <source>
        <dbReference type="ARBA" id="ARBA00022683"/>
    </source>
</evidence>
<dbReference type="PROSITE" id="PS51098">
    <property type="entry name" value="PTS_EIIB_TYPE_1"/>
    <property type="match status" value="1"/>
</dbReference>
<keyword evidence="5 16" id="KW-0808">Transferase</keyword>
<evidence type="ECO:0000259" key="14">
    <source>
        <dbReference type="PROSITE" id="PS51098"/>
    </source>
</evidence>
<evidence type="ECO:0000256" key="2">
    <source>
        <dbReference type="ARBA" id="ARBA00022448"/>
    </source>
</evidence>
<dbReference type="PANTHER" id="PTHR30175:SF1">
    <property type="entry name" value="PTS SYSTEM ARBUTIN-, CELLOBIOSE-, AND SALICIN-SPECIFIC EIIBC COMPONENT-RELATED"/>
    <property type="match status" value="1"/>
</dbReference>
<dbReference type="Gene3D" id="2.70.70.10">
    <property type="entry name" value="Glucose Permease (Domain IIA)"/>
    <property type="match status" value="1"/>
</dbReference>
<dbReference type="SUPFAM" id="SSF55604">
    <property type="entry name" value="Glucose permease domain IIB"/>
    <property type="match status" value="1"/>
</dbReference>
<feature type="domain" description="PTS EIIC type-1" evidence="15">
    <location>
        <begin position="106"/>
        <end position="468"/>
    </location>
</feature>
<keyword evidence="7 12" id="KW-0812">Transmembrane</keyword>
<dbReference type="EMBL" id="JBHTOF010000089">
    <property type="protein sequence ID" value="MFD1465903.1"/>
    <property type="molecule type" value="Genomic_DNA"/>
</dbReference>
<comment type="caution">
    <text evidence="16">The sequence shown here is derived from an EMBL/GenBank/DDBJ whole genome shotgun (WGS) entry which is preliminary data.</text>
</comment>
<dbReference type="Pfam" id="PF00367">
    <property type="entry name" value="PTS_EIIB"/>
    <property type="match status" value="1"/>
</dbReference>
<keyword evidence="4" id="KW-0762">Sugar transport</keyword>
<feature type="active site" description="Phosphocysteine intermediate; for EIIB activity" evidence="11">
    <location>
        <position position="27"/>
    </location>
</feature>
<evidence type="ECO:0000259" key="15">
    <source>
        <dbReference type="PROSITE" id="PS51103"/>
    </source>
</evidence>
<evidence type="ECO:0000256" key="8">
    <source>
        <dbReference type="ARBA" id="ARBA00022777"/>
    </source>
</evidence>
<dbReference type="InterPro" id="IPR050558">
    <property type="entry name" value="PTS_Sugar-Specific_Components"/>
</dbReference>
<dbReference type="Pfam" id="PF00358">
    <property type="entry name" value="PTS_EIIA_1"/>
    <property type="match status" value="1"/>
</dbReference>
<dbReference type="InterPro" id="IPR036878">
    <property type="entry name" value="Glu_permease_IIB"/>
</dbReference>
<dbReference type="PROSITE" id="PS00371">
    <property type="entry name" value="PTS_EIIA_TYPE_1_HIS"/>
    <property type="match status" value="1"/>
</dbReference>
<feature type="transmembrane region" description="Helical" evidence="12">
    <location>
        <begin position="390"/>
        <end position="415"/>
    </location>
</feature>
<evidence type="ECO:0000313" key="17">
    <source>
        <dbReference type="Proteomes" id="UP001597244"/>
    </source>
</evidence>
<evidence type="ECO:0000256" key="3">
    <source>
        <dbReference type="ARBA" id="ARBA00022475"/>
    </source>
</evidence>
<evidence type="ECO:0000256" key="1">
    <source>
        <dbReference type="ARBA" id="ARBA00004651"/>
    </source>
</evidence>
<dbReference type="RefSeq" id="WP_125578519.1">
    <property type="nucleotide sequence ID" value="NZ_JBHTOF010000089.1"/>
</dbReference>
<name>A0ABW4DQ00_9LACO</name>
<feature type="domain" description="PTS EIIB type-1" evidence="14">
    <location>
        <begin position="5"/>
        <end position="87"/>
    </location>
</feature>
<feature type="transmembrane region" description="Helical" evidence="12">
    <location>
        <begin position="435"/>
        <end position="458"/>
    </location>
</feature>
<evidence type="ECO:0000256" key="11">
    <source>
        <dbReference type="PROSITE-ProRule" id="PRU00421"/>
    </source>
</evidence>
<organism evidence="16 17">
    <name type="scientific">Lapidilactobacillus mulanensis</name>
    <dbReference type="NCBI Taxonomy" id="2485999"/>
    <lineage>
        <taxon>Bacteria</taxon>
        <taxon>Bacillati</taxon>
        <taxon>Bacillota</taxon>
        <taxon>Bacilli</taxon>
        <taxon>Lactobacillales</taxon>
        <taxon>Lactobacillaceae</taxon>
        <taxon>Lapidilactobacillus</taxon>
    </lineage>
</organism>
<dbReference type="PANTHER" id="PTHR30175">
    <property type="entry name" value="PHOSPHOTRANSFERASE SYSTEM TRANSPORT PROTEIN"/>
    <property type="match status" value="1"/>
</dbReference>
<dbReference type="EC" id="2.7.1.-" evidence="16"/>
<keyword evidence="2" id="KW-0813">Transport</keyword>
<feature type="transmembrane region" description="Helical" evidence="12">
    <location>
        <begin position="296"/>
        <end position="315"/>
    </location>
</feature>
<evidence type="ECO:0000256" key="7">
    <source>
        <dbReference type="ARBA" id="ARBA00022692"/>
    </source>
</evidence>
<protein>
    <submittedName>
        <fullName evidence="16">Beta-glucoside-specific PTS transporter subunit IIABC</fullName>
        <ecNumber evidence="16">2.7.1.-</ecNumber>
    </submittedName>
</protein>
<keyword evidence="3" id="KW-1003">Cell membrane</keyword>